<dbReference type="PROSITE" id="PS50250">
    <property type="entry name" value="PCI"/>
    <property type="match status" value="1"/>
</dbReference>
<dbReference type="PANTHER" id="PTHR12387:SF0">
    <property type="entry name" value="26S PROTEASOME NON-ATPASE REGULATORY SUBUNIT 8"/>
    <property type="match status" value="1"/>
</dbReference>
<name>A0ABR1CAE9_NECAM</name>
<dbReference type="InterPro" id="IPR033464">
    <property type="entry name" value="CSN8_PSD8_EIF3K"/>
</dbReference>
<dbReference type="Pfam" id="PF10075">
    <property type="entry name" value="CSN8_PSD8_EIF3K"/>
    <property type="match status" value="1"/>
</dbReference>
<evidence type="ECO:0000259" key="4">
    <source>
        <dbReference type="PROSITE" id="PS50250"/>
    </source>
</evidence>
<dbReference type="InterPro" id="IPR000717">
    <property type="entry name" value="PCI_dom"/>
</dbReference>
<keyword evidence="6" id="KW-1185">Reference proteome</keyword>
<feature type="domain" description="PCI" evidence="4">
    <location>
        <begin position="111"/>
        <end position="285"/>
    </location>
</feature>
<evidence type="ECO:0000313" key="5">
    <source>
        <dbReference type="EMBL" id="KAK6734648.1"/>
    </source>
</evidence>
<dbReference type="PANTHER" id="PTHR12387">
    <property type="entry name" value="26S PROTEASOME NON-ATPASE REGULATORY SUBUNIT 8"/>
    <property type="match status" value="1"/>
</dbReference>
<dbReference type="EMBL" id="JAVFWL010000002">
    <property type="protein sequence ID" value="KAK6734648.1"/>
    <property type="molecule type" value="Genomic_DNA"/>
</dbReference>
<proteinExistence type="inferred from homology"/>
<dbReference type="InterPro" id="IPR006746">
    <property type="entry name" value="26S_Psome_Rpn12"/>
</dbReference>
<accession>A0ABR1CAE9</accession>
<evidence type="ECO:0000256" key="3">
    <source>
        <dbReference type="ARBA" id="ARBA00022942"/>
    </source>
</evidence>
<evidence type="ECO:0000256" key="2">
    <source>
        <dbReference type="ARBA" id="ARBA00014939"/>
    </source>
</evidence>
<dbReference type="Gene3D" id="1.25.40.990">
    <property type="match status" value="1"/>
</dbReference>
<protein>
    <recommendedName>
        <fullName evidence="2">26S proteasome non-ATPase regulatory subunit 8</fullName>
    </recommendedName>
</protein>
<gene>
    <name evidence="5" type="primary">Necator_chrII.g5856</name>
    <name evidence="5" type="ORF">RB195_018063</name>
</gene>
<dbReference type="Proteomes" id="UP001303046">
    <property type="component" value="Unassembled WGS sequence"/>
</dbReference>
<evidence type="ECO:0000313" key="6">
    <source>
        <dbReference type="Proteomes" id="UP001303046"/>
    </source>
</evidence>
<evidence type="ECO:0000256" key="1">
    <source>
        <dbReference type="ARBA" id="ARBA00009627"/>
    </source>
</evidence>
<keyword evidence="3" id="KW-0647">Proteasome</keyword>
<sequence length="301" mass="33997">MGRPGGRDRTRGCELCGQPYATVRASCRCDPTIFSSHSLPYHKIAIMSLPQMHKTLLAEWSKEQKNANTTDQVLKQIGEALFDQNAVASLDTNALTTIYKDYYEISALVSVLKNDMIAFDDAIPRVLSFYEQCPSAAENKYLMIGLNLMFLLASNRLSDFHMMLESVPQSVQSGNPYISTPVRLEQSLMEGAYNKVVLTEKTIPSQFYSIFIRIMMDAVRSDIAVSIEKSFKLLSARDAADMLLFETEAQVSDFAKQRKWKSDHGCFVFETDSAHHDRPTLDTARIAKQTIFYAKQLEMIV</sequence>
<organism evidence="5 6">
    <name type="scientific">Necator americanus</name>
    <name type="common">Human hookworm</name>
    <dbReference type="NCBI Taxonomy" id="51031"/>
    <lineage>
        <taxon>Eukaryota</taxon>
        <taxon>Metazoa</taxon>
        <taxon>Ecdysozoa</taxon>
        <taxon>Nematoda</taxon>
        <taxon>Chromadorea</taxon>
        <taxon>Rhabditida</taxon>
        <taxon>Rhabditina</taxon>
        <taxon>Rhabditomorpha</taxon>
        <taxon>Strongyloidea</taxon>
        <taxon>Ancylostomatidae</taxon>
        <taxon>Bunostominae</taxon>
        <taxon>Necator</taxon>
    </lineage>
</organism>
<comment type="caution">
    <text evidence="5">The sequence shown here is derived from an EMBL/GenBank/DDBJ whole genome shotgun (WGS) entry which is preliminary data.</text>
</comment>
<reference evidence="5 6" key="1">
    <citation type="submission" date="2023-08" db="EMBL/GenBank/DDBJ databases">
        <title>A Necator americanus chromosomal reference genome.</title>
        <authorList>
            <person name="Ilik V."/>
            <person name="Petrzelkova K.J."/>
            <person name="Pardy F."/>
            <person name="Fuh T."/>
            <person name="Niatou-Singa F.S."/>
            <person name="Gouil Q."/>
            <person name="Baker L."/>
            <person name="Ritchie M.E."/>
            <person name="Jex A.R."/>
            <person name="Gazzola D."/>
            <person name="Li H."/>
            <person name="Toshio Fujiwara R."/>
            <person name="Zhan B."/>
            <person name="Aroian R.V."/>
            <person name="Pafco B."/>
            <person name="Schwarz E.M."/>
        </authorList>
    </citation>
    <scope>NUCLEOTIDE SEQUENCE [LARGE SCALE GENOMIC DNA]</scope>
    <source>
        <strain evidence="5 6">Aroian</strain>
        <tissue evidence="5">Whole animal</tissue>
    </source>
</reference>
<comment type="similarity">
    <text evidence="1">Belongs to the proteasome subunit S14 family.</text>
</comment>